<dbReference type="RefSeq" id="XP_033385955.1">
    <property type="nucleotide sequence ID" value="XM_033521307.1"/>
</dbReference>
<keyword evidence="3" id="KW-1185">Reference proteome</keyword>
<organism evidence="2 3">
    <name type="scientific">Aaosphaeria arxii CBS 175.79</name>
    <dbReference type="NCBI Taxonomy" id="1450172"/>
    <lineage>
        <taxon>Eukaryota</taxon>
        <taxon>Fungi</taxon>
        <taxon>Dikarya</taxon>
        <taxon>Ascomycota</taxon>
        <taxon>Pezizomycotina</taxon>
        <taxon>Dothideomycetes</taxon>
        <taxon>Pleosporomycetidae</taxon>
        <taxon>Pleosporales</taxon>
        <taxon>Pleosporales incertae sedis</taxon>
        <taxon>Aaosphaeria</taxon>
    </lineage>
</organism>
<protein>
    <submittedName>
        <fullName evidence="2">Uncharacterized protein</fullName>
    </submittedName>
</protein>
<feature type="compositionally biased region" description="Polar residues" evidence="1">
    <location>
        <begin position="19"/>
        <end position="33"/>
    </location>
</feature>
<dbReference type="Proteomes" id="UP000799778">
    <property type="component" value="Unassembled WGS sequence"/>
</dbReference>
<dbReference type="EMBL" id="ML978068">
    <property type="protein sequence ID" value="KAF2017616.1"/>
    <property type="molecule type" value="Genomic_DNA"/>
</dbReference>
<feature type="region of interest" description="Disordered" evidence="1">
    <location>
        <begin position="1"/>
        <end position="33"/>
    </location>
</feature>
<sequence length="83" mass="10091">MGKAGAKKEGCRQPDWVTQPRNPIQSNPPTSRRLNLPIINDHRHHYHHRPHHHLHRDHHHCCRHRGCHRRYRLNRIFHNIVPN</sequence>
<evidence type="ECO:0000256" key="1">
    <source>
        <dbReference type="SAM" id="MobiDB-lite"/>
    </source>
</evidence>
<feature type="compositionally biased region" description="Basic and acidic residues" evidence="1">
    <location>
        <begin position="1"/>
        <end position="12"/>
    </location>
</feature>
<proteinExistence type="predicted"/>
<gene>
    <name evidence="2" type="ORF">BU24DRAFT_154263</name>
</gene>
<dbReference type="AlphaFoldDB" id="A0A6A5XXD8"/>
<reference evidence="2" key="1">
    <citation type="journal article" date="2020" name="Stud. Mycol.">
        <title>101 Dothideomycetes genomes: a test case for predicting lifestyles and emergence of pathogens.</title>
        <authorList>
            <person name="Haridas S."/>
            <person name="Albert R."/>
            <person name="Binder M."/>
            <person name="Bloem J."/>
            <person name="Labutti K."/>
            <person name="Salamov A."/>
            <person name="Andreopoulos B."/>
            <person name="Baker S."/>
            <person name="Barry K."/>
            <person name="Bills G."/>
            <person name="Bluhm B."/>
            <person name="Cannon C."/>
            <person name="Castanera R."/>
            <person name="Culley D."/>
            <person name="Daum C."/>
            <person name="Ezra D."/>
            <person name="Gonzalez J."/>
            <person name="Henrissat B."/>
            <person name="Kuo A."/>
            <person name="Liang C."/>
            <person name="Lipzen A."/>
            <person name="Lutzoni F."/>
            <person name="Magnuson J."/>
            <person name="Mondo S."/>
            <person name="Nolan M."/>
            <person name="Ohm R."/>
            <person name="Pangilinan J."/>
            <person name="Park H.-J."/>
            <person name="Ramirez L."/>
            <person name="Alfaro M."/>
            <person name="Sun H."/>
            <person name="Tritt A."/>
            <person name="Yoshinaga Y."/>
            <person name="Zwiers L.-H."/>
            <person name="Turgeon B."/>
            <person name="Goodwin S."/>
            <person name="Spatafora J."/>
            <person name="Crous P."/>
            <person name="Grigoriev I."/>
        </authorList>
    </citation>
    <scope>NUCLEOTIDE SEQUENCE</scope>
    <source>
        <strain evidence="2">CBS 175.79</strain>
    </source>
</reference>
<evidence type="ECO:0000313" key="2">
    <source>
        <dbReference type="EMBL" id="KAF2017616.1"/>
    </source>
</evidence>
<accession>A0A6A5XXD8</accession>
<evidence type="ECO:0000313" key="3">
    <source>
        <dbReference type="Proteomes" id="UP000799778"/>
    </source>
</evidence>
<name>A0A6A5XXD8_9PLEO</name>
<dbReference type="GeneID" id="54278704"/>